<feature type="transmembrane region" description="Helical" evidence="9">
    <location>
        <begin position="55"/>
        <end position="75"/>
    </location>
</feature>
<feature type="transmembrane region" description="Helical" evidence="9">
    <location>
        <begin position="368"/>
        <end position="396"/>
    </location>
</feature>
<organism evidence="11 12">
    <name type="scientific">Streptantibioticus silvisoli</name>
    <dbReference type="NCBI Taxonomy" id="2705255"/>
    <lineage>
        <taxon>Bacteria</taxon>
        <taxon>Bacillati</taxon>
        <taxon>Actinomycetota</taxon>
        <taxon>Actinomycetes</taxon>
        <taxon>Kitasatosporales</taxon>
        <taxon>Streptomycetaceae</taxon>
        <taxon>Streptantibioticus</taxon>
    </lineage>
</organism>
<evidence type="ECO:0000256" key="5">
    <source>
        <dbReference type="ARBA" id="ARBA00022989"/>
    </source>
</evidence>
<keyword evidence="6 9" id="KW-0472">Membrane</keyword>
<evidence type="ECO:0000313" key="11">
    <source>
        <dbReference type="EMBL" id="MDI5961986.1"/>
    </source>
</evidence>
<keyword evidence="3" id="KW-1003">Cell membrane</keyword>
<dbReference type="RefSeq" id="WP_271324664.1">
    <property type="nucleotide sequence ID" value="NZ_JAAGKO020000004.1"/>
</dbReference>
<feature type="transmembrane region" description="Helical" evidence="9">
    <location>
        <begin position="338"/>
        <end position="356"/>
    </location>
</feature>
<feature type="transmembrane region" description="Helical" evidence="9">
    <location>
        <begin position="87"/>
        <end position="106"/>
    </location>
</feature>
<evidence type="ECO:0000256" key="3">
    <source>
        <dbReference type="ARBA" id="ARBA00022475"/>
    </source>
</evidence>
<keyword evidence="2" id="KW-0813">Transport</keyword>
<keyword evidence="7" id="KW-0046">Antibiotic resistance</keyword>
<dbReference type="Pfam" id="PF07690">
    <property type="entry name" value="MFS_1"/>
    <property type="match status" value="1"/>
</dbReference>
<protein>
    <submittedName>
        <fullName evidence="11">MFS transporter</fullName>
    </submittedName>
</protein>
<feature type="transmembrane region" description="Helical" evidence="9">
    <location>
        <begin position="20"/>
        <end position="43"/>
    </location>
</feature>
<dbReference type="SUPFAM" id="SSF103473">
    <property type="entry name" value="MFS general substrate transporter"/>
    <property type="match status" value="1"/>
</dbReference>
<dbReference type="NCBIfam" id="TIGR00711">
    <property type="entry name" value="efflux_EmrB"/>
    <property type="match status" value="1"/>
</dbReference>
<evidence type="ECO:0000313" key="12">
    <source>
        <dbReference type="Proteomes" id="UP001156398"/>
    </source>
</evidence>
<feature type="region of interest" description="Disordered" evidence="8">
    <location>
        <begin position="485"/>
        <end position="505"/>
    </location>
</feature>
<evidence type="ECO:0000256" key="6">
    <source>
        <dbReference type="ARBA" id="ARBA00023136"/>
    </source>
</evidence>
<comment type="subcellular location">
    <subcellularLocation>
        <location evidence="1">Cell membrane</location>
        <topology evidence="1">Multi-pass membrane protein</topology>
    </subcellularLocation>
</comment>
<dbReference type="InterPro" id="IPR020846">
    <property type="entry name" value="MFS_dom"/>
</dbReference>
<dbReference type="PROSITE" id="PS50850">
    <property type="entry name" value="MFS"/>
    <property type="match status" value="1"/>
</dbReference>
<evidence type="ECO:0000256" key="7">
    <source>
        <dbReference type="ARBA" id="ARBA00023251"/>
    </source>
</evidence>
<keyword evidence="4 9" id="KW-0812">Transmembrane</keyword>
<dbReference type="CDD" id="cd17321">
    <property type="entry name" value="MFS_MMR_MDR_like"/>
    <property type="match status" value="1"/>
</dbReference>
<evidence type="ECO:0000259" key="10">
    <source>
        <dbReference type="PROSITE" id="PS50850"/>
    </source>
</evidence>
<gene>
    <name evidence="11" type="ORF">POF43_004475</name>
</gene>
<reference evidence="11 12" key="1">
    <citation type="submission" date="2023-05" db="EMBL/GenBank/DDBJ databases">
        <title>Streptantibioticus silvisoli sp. nov., acidotolerant actinomycetes 1 from pine litter.</title>
        <authorList>
            <person name="Swiecimska M."/>
            <person name="Golinska P."/>
            <person name="Sangal V."/>
            <person name="Wachnowicz B."/>
            <person name="Goodfellow M."/>
        </authorList>
    </citation>
    <scope>NUCLEOTIDE SEQUENCE [LARGE SCALE GENOMIC DNA]</scope>
    <source>
        <strain evidence="11 12">SL54</strain>
    </source>
</reference>
<name>A0ABT6VXH9_9ACTN</name>
<feature type="transmembrane region" description="Helical" evidence="9">
    <location>
        <begin position="207"/>
        <end position="227"/>
    </location>
</feature>
<feature type="transmembrane region" description="Helical" evidence="9">
    <location>
        <begin position="173"/>
        <end position="195"/>
    </location>
</feature>
<feature type="compositionally biased region" description="Basic and acidic residues" evidence="8">
    <location>
        <begin position="490"/>
        <end position="505"/>
    </location>
</feature>
<dbReference type="Gene3D" id="1.20.1720.10">
    <property type="entry name" value="Multidrug resistance protein D"/>
    <property type="match status" value="1"/>
</dbReference>
<accession>A0ABT6VXH9</accession>
<feature type="transmembrane region" description="Helical" evidence="9">
    <location>
        <begin position="307"/>
        <end position="326"/>
    </location>
</feature>
<proteinExistence type="predicted"/>
<dbReference type="Proteomes" id="UP001156398">
    <property type="component" value="Unassembled WGS sequence"/>
</dbReference>
<dbReference type="InterPro" id="IPR011701">
    <property type="entry name" value="MFS"/>
</dbReference>
<feature type="transmembrane region" description="Helical" evidence="9">
    <location>
        <begin position="112"/>
        <end position="133"/>
    </location>
</feature>
<feature type="transmembrane region" description="Helical" evidence="9">
    <location>
        <begin position="408"/>
        <end position="429"/>
    </location>
</feature>
<feature type="domain" description="Major facilitator superfamily (MFS) profile" evidence="10">
    <location>
        <begin position="21"/>
        <end position="468"/>
    </location>
</feature>
<dbReference type="InterPro" id="IPR004638">
    <property type="entry name" value="EmrB-like"/>
</dbReference>
<feature type="transmembrane region" description="Helical" evidence="9">
    <location>
        <begin position="273"/>
        <end position="295"/>
    </location>
</feature>
<dbReference type="EMBL" id="JAAGKO020000004">
    <property type="protein sequence ID" value="MDI5961986.1"/>
    <property type="molecule type" value="Genomic_DNA"/>
</dbReference>
<keyword evidence="12" id="KW-1185">Reference proteome</keyword>
<dbReference type="InterPro" id="IPR036259">
    <property type="entry name" value="MFS_trans_sf"/>
</dbReference>
<evidence type="ECO:0000256" key="4">
    <source>
        <dbReference type="ARBA" id="ARBA00022692"/>
    </source>
</evidence>
<feature type="transmembrane region" description="Helical" evidence="9">
    <location>
        <begin position="441"/>
        <end position="464"/>
    </location>
</feature>
<keyword evidence="5 9" id="KW-1133">Transmembrane helix</keyword>
<evidence type="ECO:0000256" key="1">
    <source>
        <dbReference type="ARBA" id="ARBA00004651"/>
    </source>
</evidence>
<evidence type="ECO:0000256" key="9">
    <source>
        <dbReference type="SAM" id="Phobius"/>
    </source>
</evidence>
<evidence type="ECO:0000256" key="8">
    <source>
        <dbReference type="SAM" id="MobiDB-lite"/>
    </source>
</evidence>
<feature type="transmembrane region" description="Helical" evidence="9">
    <location>
        <begin position="233"/>
        <end position="253"/>
    </location>
</feature>
<sequence>MTAEAVAAGGIRLKSGRGRWVLITAVLGSGIAQLDGTVVNVALPRIGEDLHASLAALQWTVNAYMLTLAGLILLGGSLGDRFGRRRLFVIGTVWFALASAVCGVAPDVTVLIAARAFQGIGGALLTPGSLALIQATYAEQDRSRAVGAWSGLGGGAAAVGPFLGGWLVDGPGWRWVFLINLPVAAVAVGLALRHVPESLDQDETGSFDVQGAALAALALAGLTYALVAAPTGGASPAVIGTAVAAVVLAYCFIRRERRTAHPIMPLDLFSSRLFSSINIITLCLYAPLMGVFFLLPVQLQVSNGYDALQAGLAILPITVTMLLLSSRSAALAGRIGPRLPLTVGPLVAAIGILMLHRVGPGHAYVSTLLPALLVQGLGMAAFVAPLTSTVLAAVPVARAGIASGINNAAARAAGLVAVAALPLAVGLSGDEYASGPAVHHAFGTAVILCAALMAAGGGVAWLTVRSPHPGPAAAAPQCTVNCGMQAPPLEPRDRGGRLSGTNEER</sequence>
<dbReference type="PANTHER" id="PTHR42718">
    <property type="entry name" value="MAJOR FACILITATOR SUPERFAMILY MULTIDRUG TRANSPORTER MFSC"/>
    <property type="match status" value="1"/>
</dbReference>
<feature type="transmembrane region" description="Helical" evidence="9">
    <location>
        <begin position="145"/>
        <end position="167"/>
    </location>
</feature>
<dbReference type="Gene3D" id="1.20.1250.20">
    <property type="entry name" value="MFS general substrate transporter like domains"/>
    <property type="match status" value="1"/>
</dbReference>
<dbReference type="PANTHER" id="PTHR42718:SF42">
    <property type="entry name" value="EXPORT PROTEIN"/>
    <property type="match status" value="1"/>
</dbReference>
<evidence type="ECO:0000256" key="2">
    <source>
        <dbReference type="ARBA" id="ARBA00022448"/>
    </source>
</evidence>
<comment type="caution">
    <text evidence="11">The sequence shown here is derived from an EMBL/GenBank/DDBJ whole genome shotgun (WGS) entry which is preliminary data.</text>
</comment>